<dbReference type="Proteomes" id="UP000018888">
    <property type="component" value="Unassembled WGS sequence"/>
</dbReference>
<feature type="compositionally biased region" description="Polar residues" evidence="11">
    <location>
        <begin position="345"/>
        <end position="357"/>
    </location>
</feature>
<dbReference type="PANTHER" id="PTHR12953:SF0">
    <property type="entry name" value="SUN DOMAIN-CONTAINING OSSIFICATION FACTOR"/>
    <property type="match status" value="1"/>
</dbReference>
<sequence length="685" mass="78604">MYWNGFLSTLNFIIMSIGPFFAPTHTIEPISIVNHIGESPAVNPLNKIIWTSSHCQDFLAGETKSFNEPTISSAVNTAAVNVQRIHNNGRKQNLNKNRSKKNRTENSSRTMNNISTNISINENFNPVDKNNNENHDSPDQKRPKKRISKTPENSQTIESLDEEGDIGAVFENVDSSHGLISEYDTSDLSKLKERFNYASIDCGANVLKANKEAKGTSAILSESKDSYLLNDCSVENYIVVELCYPILVDTIVLANFEFFASTFKDIRMSISKWYPPKEDWKVIGEYRAKNSRELQIFNIKAPIMFAKYIRIDFKTHYGRHHYCPVSLLRVHGNSETDMWNKEQEQASSTSQEGSQLNDEPDDDQILSASIESTEEGLNELSKEIRKNSEYLDNLKDELPAHMNQGNGITKLNNQNMGVKAYLDKIKRIFEYGVCPKNDLLNIKIFQDDSLIINPGICYIDQCPIVVTESDILSDNYNVQEPDRRRRESTKEKPTRKHYKNDNNGKINLPIGGPNQSTYMFLYRGILTLESTTKRYIEEQSKIFKEIFEKVNSHSKKLDLTMDHFTNTVGNLKKHYEQLLQTTFSEFHTNQSRLEEDLKNLTSNVHLLAAEVVFLKRLLLFVFLSFLIFIGVTRDWVNIRISLQDLHAAMNARALALKLKAIPKNKLRKNKDEFYDDDNVHDIYSE</sequence>
<dbReference type="FunFam" id="2.60.120.260:FF:000099">
    <property type="entry name" value="Uncharacterized protein, isoform C"/>
    <property type="match status" value="1"/>
</dbReference>
<keyword evidence="3 13" id="KW-0732">Signal</keyword>
<keyword evidence="7" id="KW-0325">Glycoprotein</keyword>
<protein>
    <recommendedName>
        <fullName evidence="10">SUN-like protein 1</fullName>
    </recommendedName>
</protein>
<comment type="subunit">
    <text evidence="9">Interacts with EMP65.</text>
</comment>
<accession>A0A2P4P0L9</accession>
<organism evidence="15 16">
    <name type="scientific">Rhizophagus irregularis (strain DAOM 181602 / DAOM 197198 / MUCL 43194)</name>
    <name type="common">Arbuscular mycorrhizal fungus</name>
    <name type="synonym">Glomus intraradices</name>
    <dbReference type="NCBI Taxonomy" id="747089"/>
    <lineage>
        <taxon>Eukaryota</taxon>
        <taxon>Fungi</taxon>
        <taxon>Fungi incertae sedis</taxon>
        <taxon>Mucoromycota</taxon>
        <taxon>Glomeromycotina</taxon>
        <taxon>Glomeromycetes</taxon>
        <taxon>Glomerales</taxon>
        <taxon>Glomeraceae</taxon>
        <taxon>Rhizophagus</taxon>
    </lineage>
</organism>
<keyword evidence="6 12" id="KW-0472">Membrane</keyword>
<dbReference type="EMBL" id="AUPC02000487">
    <property type="protein sequence ID" value="POG58925.1"/>
    <property type="molecule type" value="Genomic_DNA"/>
</dbReference>
<evidence type="ECO:0000256" key="12">
    <source>
        <dbReference type="SAM" id="Phobius"/>
    </source>
</evidence>
<dbReference type="InterPro" id="IPR012919">
    <property type="entry name" value="SUN_dom"/>
</dbReference>
<dbReference type="GO" id="GO:0034975">
    <property type="term" value="P:protein folding in endoplasmic reticulum"/>
    <property type="evidence" value="ECO:0007669"/>
    <property type="project" value="TreeGrafter"/>
</dbReference>
<evidence type="ECO:0000256" key="8">
    <source>
        <dbReference type="ARBA" id="ARBA00061226"/>
    </source>
</evidence>
<feature type="compositionally biased region" description="Basic and acidic residues" evidence="11">
    <location>
        <begin position="130"/>
        <end position="141"/>
    </location>
</feature>
<dbReference type="VEuPathDB" id="FungiDB:RhiirFUN_019323"/>
<dbReference type="PROSITE" id="PS51469">
    <property type="entry name" value="SUN"/>
    <property type="match status" value="1"/>
</dbReference>
<evidence type="ECO:0000259" key="14">
    <source>
        <dbReference type="PROSITE" id="PS51469"/>
    </source>
</evidence>
<dbReference type="AlphaFoldDB" id="A0A2P4P0L9"/>
<feature type="domain" description="SUN" evidence="14">
    <location>
        <begin position="172"/>
        <end position="335"/>
    </location>
</feature>
<keyword evidence="16" id="KW-1185">Reference proteome</keyword>
<gene>
    <name evidence="15" type="ORF">GLOIN_2v1726742</name>
</gene>
<feature type="signal peptide" evidence="13">
    <location>
        <begin position="1"/>
        <end position="26"/>
    </location>
</feature>
<feature type="transmembrane region" description="Helical" evidence="12">
    <location>
        <begin position="617"/>
        <end position="636"/>
    </location>
</feature>
<evidence type="ECO:0000313" key="16">
    <source>
        <dbReference type="Proteomes" id="UP000018888"/>
    </source>
</evidence>
<evidence type="ECO:0000256" key="1">
    <source>
        <dbReference type="ARBA" id="ARBA00004115"/>
    </source>
</evidence>
<comment type="subcellular location">
    <subcellularLocation>
        <location evidence="1">Endoplasmic reticulum membrane</location>
        <topology evidence="1">Single-pass type I membrane protein</topology>
    </subcellularLocation>
</comment>
<proteinExistence type="inferred from homology"/>
<evidence type="ECO:0000256" key="5">
    <source>
        <dbReference type="ARBA" id="ARBA00022989"/>
    </source>
</evidence>
<feature type="region of interest" description="Disordered" evidence="11">
    <location>
        <begin position="85"/>
        <end position="161"/>
    </location>
</feature>
<evidence type="ECO:0000256" key="4">
    <source>
        <dbReference type="ARBA" id="ARBA00022824"/>
    </source>
</evidence>
<evidence type="ECO:0000256" key="3">
    <source>
        <dbReference type="ARBA" id="ARBA00022729"/>
    </source>
</evidence>
<evidence type="ECO:0000313" key="15">
    <source>
        <dbReference type="EMBL" id="POG58925.1"/>
    </source>
</evidence>
<feature type="region of interest" description="Disordered" evidence="11">
    <location>
        <begin position="340"/>
        <end position="362"/>
    </location>
</feature>
<evidence type="ECO:0000256" key="2">
    <source>
        <dbReference type="ARBA" id="ARBA00022692"/>
    </source>
</evidence>
<dbReference type="PANTHER" id="PTHR12953">
    <property type="entry name" value="MEMBRANE PROTEIN CH1 RELATED"/>
    <property type="match status" value="1"/>
</dbReference>
<feature type="compositionally biased region" description="Polar residues" evidence="11">
    <location>
        <begin position="85"/>
        <end position="96"/>
    </location>
</feature>
<dbReference type="GO" id="GO:0005789">
    <property type="term" value="C:endoplasmic reticulum membrane"/>
    <property type="evidence" value="ECO:0007669"/>
    <property type="project" value="UniProtKB-SubCell"/>
</dbReference>
<feature type="compositionally biased region" description="Basic and acidic residues" evidence="11">
    <location>
        <begin position="480"/>
        <end position="492"/>
    </location>
</feature>
<keyword evidence="5 12" id="KW-1133">Transmembrane helix</keyword>
<evidence type="ECO:0000256" key="9">
    <source>
        <dbReference type="ARBA" id="ARBA00064635"/>
    </source>
</evidence>
<comment type="similarity">
    <text evidence="8">Belongs to the SLP1 family.</text>
</comment>
<evidence type="ECO:0000256" key="11">
    <source>
        <dbReference type="SAM" id="MobiDB-lite"/>
    </source>
</evidence>
<reference evidence="15 16" key="1">
    <citation type="journal article" date="2013" name="Proc. Natl. Acad. Sci. U.S.A.">
        <title>Genome of an arbuscular mycorrhizal fungus provides insight into the oldest plant symbiosis.</title>
        <authorList>
            <person name="Tisserant E."/>
            <person name="Malbreil M."/>
            <person name="Kuo A."/>
            <person name="Kohler A."/>
            <person name="Symeonidi A."/>
            <person name="Balestrini R."/>
            <person name="Charron P."/>
            <person name="Duensing N."/>
            <person name="Frei Dit Frey N."/>
            <person name="Gianinazzi-Pearson V."/>
            <person name="Gilbert L.B."/>
            <person name="Handa Y."/>
            <person name="Herr J.R."/>
            <person name="Hijri M."/>
            <person name="Koul R."/>
            <person name="Kawaguchi M."/>
            <person name="Krajinski F."/>
            <person name="Lammers P.J."/>
            <person name="Masclaux F.G."/>
            <person name="Murat C."/>
            <person name="Morin E."/>
            <person name="Ndikumana S."/>
            <person name="Pagni M."/>
            <person name="Petitpierre D."/>
            <person name="Requena N."/>
            <person name="Rosikiewicz P."/>
            <person name="Riley R."/>
            <person name="Saito K."/>
            <person name="San Clemente H."/>
            <person name="Shapiro H."/>
            <person name="van Tuinen D."/>
            <person name="Becard G."/>
            <person name="Bonfante P."/>
            <person name="Paszkowski U."/>
            <person name="Shachar-Hill Y.Y."/>
            <person name="Tuskan G.A."/>
            <person name="Young P.W."/>
            <person name="Sanders I.R."/>
            <person name="Henrissat B."/>
            <person name="Rensing S.A."/>
            <person name="Grigoriev I.V."/>
            <person name="Corradi N."/>
            <person name="Roux C."/>
            <person name="Martin F."/>
        </authorList>
    </citation>
    <scope>NUCLEOTIDE SEQUENCE [LARGE SCALE GENOMIC DNA]</scope>
    <source>
        <strain evidence="15 16">DAOM 197198</strain>
    </source>
</reference>
<name>A0A2P4P0L9_RHIID</name>
<evidence type="ECO:0000256" key="7">
    <source>
        <dbReference type="ARBA" id="ARBA00023180"/>
    </source>
</evidence>
<reference evidence="15 16" key="2">
    <citation type="journal article" date="2018" name="New Phytol.">
        <title>High intraspecific genome diversity in the model arbuscular mycorrhizal symbiont Rhizophagus irregularis.</title>
        <authorList>
            <person name="Chen E.C.H."/>
            <person name="Morin E."/>
            <person name="Beaudet D."/>
            <person name="Noel J."/>
            <person name="Yildirir G."/>
            <person name="Ndikumana S."/>
            <person name="Charron P."/>
            <person name="St-Onge C."/>
            <person name="Giorgi J."/>
            <person name="Kruger M."/>
            <person name="Marton T."/>
            <person name="Ropars J."/>
            <person name="Grigoriev I.V."/>
            <person name="Hainaut M."/>
            <person name="Henrissat B."/>
            <person name="Roux C."/>
            <person name="Martin F."/>
            <person name="Corradi N."/>
        </authorList>
    </citation>
    <scope>NUCLEOTIDE SEQUENCE [LARGE SCALE GENOMIC DNA]</scope>
    <source>
        <strain evidence="15 16">DAOM 197198</strain>
    </source>
</reference>
<keyword evidence="4" id="KW-0256">Endoplasmic reticulum</keyword>
<keyword evidence="2 12" id="KW-0812">Transmembrane</keyword>
<comment type="caution">
    <text evidence="15">The sequence shown here is derived from an EMBL/GenBank/DDBJ whole genome shotgun (WGS) entry which is preliminary data.</text>
</comment>
<dbReference type="Pfam" id="PF07738">
    <property type="entry name" value="Sad1_UNC"/>
    <property type="match status" value="1"/>
</dbReference>
<dbReference type="InterPro" id="IPR045120">
    <property type="entry name" value="Suco/Slp1-like"/>
</dbReference>
<evidence type="ECO:0000256" key="10">
    <source>
        <dbReference type="ARBA" id="ARBA00075366"/>
    </source>
</evidence>
<evidence type="ECO:0000256" key="6">
    <source>
        <dbReference type="ARBA" id="ARBA00023136"/>
    </source>
</evidence>
<evidence type="ECO:0000256" key="13">
    <source>
        <dbReference type="SAM" id="SignalP"/>
    </source>
</evidence>
<feature type="compositionally biased region" description="Low complexity" evidence="11">
    <location>
        <begin position="107"/>
        <end position="125"/>
    </location>
</feature>
<feature type="chain" id="PRO_5015127123" description="SUN-like protein 1" evidence="13">
    <location>
        <begin position="27"/>
        <end position="685"/>
    </location>
</feature>
<feature type="region of interest" description="Disordered" evidence="11">
    <location>
        <begin position="477"/>
        <end position="509"/>
    </location>
</feature>